<evidence type="ECO:0000313" key="3">
    <source>
        <dbReference type="Proteomes" id="UP000019149"/>
    </source>
</evidence>
<accession>W6U9L4</accession>
<dbReference type="Proteomes" id="UP000019149">
    <property type="component" value="Unassembled WGS sequence"/>
</dbReference>
<dbReference type="RefSeq" id="XP_024346383.1">
    <property type="nucleotide sequence ID" value="XM_024499199.1"/>
</dbReference>
<feature type="compositionally biased region" description="Acidic residues" evidence="1">
    <location>
        <begin position="142"/>
        <end position="162"/>
    </location>
</feature>
<evidence type="ECO:0000313" key="2">
    <source>
        <dbReference type="EMBL" id="EUB55187.1"/>
    </source>
</evidence>
<dbReference type="KEGG" id="egl:EGR_09950"/>
<evidence type="ECO:0000256" key="1">
    <source>
        <dbReference type="SAM" id="MobiDB-lite"/>
    </source>
</evidence>
<dbReference type="CTD" id="36345665"/>
<gene>
    <name evidence="2" type="ORF">EGR_09950</name>
</gene>
<comment type="caution">
    <text evidence="2">The sequence shown here is derived from an EMBL/GenBank/DDBJ whole genome shotgun (WGS) entry which is preliminary data.</text>
</comment>
<protein>
    <submittedName>
        <fullName evidence="2">Uncharacterized protein</fullName>
    </submittedName>
</protein>
<keyword evidence="3" id="KW-1185">Reference proteome</keyword>
<feature type="compositionally biased region" description="Polar residues" evidence="1">
    <location>
        <begin position="124"/>
        <end position="135"/>
    </location>
</feature>
<dbReference type="AlphaFoldDB" id="W6U9L4"/>
<proteinExistence type="predicted"/>
<reference evidence="2 3" key="1">
    <citation type="journal article" date="2013" name="Nat. Genet.">
        <title>The genome of the hydatid tapeworm Echinococcus granulosus.</title>
        <authorList>
            <person name="Zheng H."/>
            <person name="Zhang W."/>
            <person name="Zhang L."/>
            <person name="Zhang Z."/>
            <person name="Li J."/>
            <person name="Lu G."/>
            <person name="Zhu Y."/>
            <person name="Wang Y."/>
            <person name="Huang Y."/>
            <person name="Liu J."/>
            <person name="Kang H."/>
            <person name="Chen J."/>
            <person name="Wang L."/>
            <person name="Chen A."/>
            <person name="Yu S."/>
            <person name="Gao Z."/>
            <person name="Jin L."/>
            <person name="Gu W."/>
            <person name="Wang Z."/>
            <person name="Zhao L."/>
            <person name="Shi B."/>
            <person name="Wen H."/>
            <person name="Lin R."/>
            <person name="Jones M.K."/>
            <person name="Brejova B."/>
            <person name="Vinar T."/>
            <person name="Zhao G."/>
            <person name="McManus D.P."/>
            <person name="Chen Z."/>
            <person name="Zhou Y."/>
            <person name="Wang S."/>
        </authorList>
    </citation>
    <scope>NUCLEOTIDE SEQUENCE [LARGE SCALE GENOMIC DNA]</scope>
</reference>
<dbReference type="EMBL" id="APAU02000178">
    <property type="protein sequence ID" value="EUB55187.1"/>
    <property type="molecule type" value="Genomic_DNA"/>
</dbReference>
<dbReference type="OrthoDB" id="10644676at2759"/>
<name>W6U9L4_ECHGR</name>
<dbReference type="GeneID" id="36345665"/>
<feature type="region of interest" description="Disordered" evidence="1">
    <location>
        <begin position="122"/>
        <end position="174"/>
    </location>
</feature>
<sequence length="174" mass="19289">MLNYAIQCFPLLLAPLRIAIIPTIQFIVNAPCRFVFLNTRGREQQLGAEEENTENGAGRRGRQCDFSAKATSECHIVLLFVAVCRPAGAFPEQIVVYYEGDGSLGVREGKAVEKGTETRVNVGGSKSETVKVTTNKNRDGNMQEEEEGEEEEKEDEETEVVEFEAKKNGGEKEK</sequence>
<feature type="compositionally biased region" description="Basic and acidic residues" evidence="1">
    <location>
        <begin position="163"/>
        <end position="174"/>
    </location>
</feature>
<organism evidence="2 3">
    <name type="scientific">Echinococcus granulosus</name>
    <name type="common">Hydatid tapeworm</name>
    <dbReference type="NCBI Taxonomy" id="6210"/>
    <lineage>
        <taxon>Eukaryota</taxon>
        <taxon>Metazoa</taxon>
        <taxon>Spiralia</taxon>
        <taxon>Lophotrochozoa</taxon>
        <taxon>Platyhelminthes</taxon>
        <taxon>Cestoda</taxon>
        <taxon>Eucestoda</taxon>
        <taxon>Cyclophyllidea</taxon>
        <taxon>Taeniidae</taxon>
        <taxon>Echinococcus</taxon>
        <taxon>Echinococcus granulosus group</taxon>
    </lineage>
</organism>